<keyword evidence="5" id="KW-1185">Reference proteome</keyword>
<evidence type="ECO:0000259" key="3">
    <source>
        <dbReference type="Pfam" id="PF20152"/>
    </source>
</evidence>
<organism evidence="4 5">
    <name type="scientific">Mycena pura</name>
    <dbReference type="NCBI Taxonomy" id="153505"/>
    <lineage>
        <taxon>Eukaryota</taxon>
        <taxon>Fungi</taxon>
        <taxon>Dikarya</taxon>
        <taxon>Basidiomycota</taxon>
        <taxon>Agaricomycotina</taxon>
        <taxon>Agaricomycetes</taxon>
        <taxon>Agaricomycetidae</taxon>
        <taxon>Agaricales</taxon>
        <taxon>Marasmiineae</taxon>
        <taxon>Mycenaceae</taxon>
        <taxon>Mycena</taxon>
    </lineage>
</organism>
<protein>
    <recommendedName>
        <fullName evidence="3">DUF6534 domain-containing protein</fullName>
    </recommendedName>
</protein>
<dbReference type="Proteomes" id="UP001219525">
    <property type="component" value="Unassembled WGS sequence"/>
</dbReference>
<dbReference type="PANTHER" id="PTHR40465">
    <property type="entry name" value="CHROMOSOME 1, WHOLE GENOME SHOTGUN SEQUENCE"/>
    <property type="match status" value="1"/>
</dbReference>
<sequence length="307" mass="33366">MPGVDIAPTYGTMLIGTYFAIFFQGMLTVQAYVYYESFPNDPMRLKSLVALVWTIDLAHLILICNGMYIALVTNWGNFETLGTTIESFNIHILVSGAATVLCQGFFIYRVYVFSKKNWLLSGLLALAVLVDLGLDIWLTIRITRDRCFAVLDTIGPIAIPMLSIGAGVDLAIAILMVYYLEHGRTGFAQTDFVVTKIIQYAVSTSLVTSLLALGSVTAYAINPNNFAYIALGSSLGRMYTNALLATFARPFHFTILSCNVCIQLELAPPAPKSVGHPSGQQQCHDGGSQAGATSLRSWTVDDGAGYE</sequence>
<evidence type="ECO:0000313" key="5">
    <source>
        <dbReference type="Proteomes" id="UP001219525"/>
    </source>
</evidence>
<feature type="transmembrane region" description="Helical" evidence="2">
    <location>
        <begin position="90"/>
        <end position="111"/>
    </location>
</feature>
<gene>
    <name evidence="4" type="ORF">GGX14DRAFT_677098</name>
</gene>
<feature type="domain" description="DUF6534" evidence="3">
    <location>
        <begin position="166"/>
        <end position="247"/>
    </location>
</feature>
<dbReference type="Pfam" id="PF20152">
    <property type="entry name" value="DUF6534"/>
    <property type="match status" value="1"/>
</dbReference>
<feature type="transmembrane region" description="Helical" evidence="2">
    <location>
        <begin position="12"/>
        <end position="35"/>
    </location>
</feature>
<dbReference type="PANTHER" id="PTHR40465:SF1">
    <property type="entry name" value="DUF6534 DOMAIN-CONTAINING PROTEIN"/>
    <property type="match status" value="1"/>
</dbReference>
<feature type="transmembrane region" description="Helical" evidence="2">
    <location>
        <begin position="200"/>
        <end position="221"/>
    </location>
</feature>
<reference evidence="4" key="1">
    <citation type="submission" date="2023-03" db="EMBL/GenBank/DDBJ databases">
        <title>Massive genome expansion in bonnet fungi (Mycena s.s.) driven by repeated elements and novel gene families across ecological guilds.</title>
        <authorList>
            <consortium name="Lawrence Berkeley National Laboratory"/>
            <person name="Harder C.B."/>
            <person name="Miyauchi S."/>
            <person name="Viragh M."/>
            <person name="Kuo A."/>
            <person name="Thoen E."/>
            <person name="Andreopoulos B."/>
            <person name="Lu D."/>
            <person name="Skrede I."/>
            <person name="Drula E."/>
            <person name="Henrissat B."/>
            <person name="Morin E."/>
            <person name="Kohler A."/>
            <person name="Barry K."/>
            <person name="LaButti K."/>
            <person name="Morin E."/>
            <person name="Salamov A."/>
            <person name="Lipzen A."/>
            <person name="Mereny Z."/>
            <person name="Hegedus B."/>
            <person name="Baldrian P."/>
            <person name="Stursova M."/>
            <person name="Weitz H."/>
            <person name="Taylor A."/>
            <person name="Grigoriev I.V."/>
            <person name="Nagy L.G."/>
            <person name="Martin F."/>
            <person name="Kauserud H."/>
        </authorList>
    </citation>
    <scope>NUCLEOTIDE SEQUENCE</scope>
    <source>
        <strain evidence="4">9144</strain>
    </source>
</reference>
<evidence type="ECO:0000256" key="2">
    <source>
        <dbReference type="SAM" id="Phobius"/>
    </source>
</evidence>
<keyword evidence="2" id="KW-0472">Membrane</keyword>
<name>A0AAD6Y1Z8_9AGAR</name>
<feature type="transmembrane region" description="Helical" evidence="2">
    <location>
        <begin position="157"/>
        <end position="180"/>
    </location>
</feature>
<comment type="caution">
    <text evidence="4">The sequence shown here is derived from an EMBL/GenBank/DDBJ whole genome shotgun (WGS) entry which is preliminary data.</text>
</comment>
<feature type="region of interest" description="Disordered" evidence="1">
    <location>
        <begin position="272"/>
        <end position="293"/>
    </location>
</feature>
<feature type="transmembrane region" description="Helical" evidence="2">
    <location>
        <begin position="227"/>
        <end position="247"/>
    </location>
</feature>
<dbReference type="InterPro" id="IPR045339">
    <property type="entry name" value="DUF6534"/>
</dbReference>
<dbReference type="AlphaFoldDB" id="A0AAD6Y1Z8"/>
<feature type="transmembrane region" description="Helical" evidence="2">
    <location>
        <begin position="118"/>
        <end position="137"/>
    </location>
</feature>
<dbReference type="EMBL" id="JARJCW010000091">
    <property type="protein sequence ID" value="KAJ7195334.1"/>
    <property type="molecule type" value="Genomic_DNA"/>
</dbReference>
<keyword evidence="2" id="KW-0812">Transmembrane</keyword>
<feature type="transmembrane region" description="Helical" evidence="2">
    <location>
        <begin position="47"/>
        <end position="70"/>
    </location>
</feature>
<keyword evidence="2" id="KW-1133">Transmembrane helix</keyword>
<evidence type="ECO:0000256" key="1">
    <source>
        <dbReference type="SAM" id="MobiDB-lite"/>
    </source>
</evidence>
<proteinExistence type="predicted"/>
<evidence type="ECO:0000313" key="4">
    <source>
        <dbReference type="EMBL" id="KAJ7195334.1"/>
    </source>
</evidence>
<accession>A0AAD6Y1Z8</accession>